<dbReference type="SUPFAM" id="SSF55785">
    <property type="entry name" value="PYP-like sensor domain (PAS domain)"/>
    <property type="match status" value="1"/>
</dbReference>
<accession>A0ABU1GLF3</accession>
<dbReference type="InterPro" id="IPR043128">
    <property type="entry name" value="Rev_trsase/Diguanyl_cyclase"/>
</dbReference>
<feature type="domain" description="PAS" evidence="4">
    <location>
        <begin position="27"/>
        <end position="69"/>
    </location>
</feature>
<evidence type="ECO:0000259" key="4">
    <source>
        <dbReference type="PROSITE" id="PS50112"/>
    </source>
</evidence>
<dbReference type="NCBIfam" id="TIGR00229">
    <property type="entry name" value="sensory_box"/>
    <property type="match status" value="1"/>
</dbReference>
<evidence type="ECO:0000256" key="1">
    <source>
        <dbReference type="ARBA" id="ARBA00012528"/>
    </source>
</evidence>
<name>A0ABU1GLF3_9GAMM</name>
<dbReference type="InterPro" id="IPR000014">
    <property type="entry name" value="PAS"/>
</dbReference>
<reference evidence="7 8" key="1">
    <citation type="submission" date="2023-04" db="EMBL/GenBank/DDBJ databases">
        <title>A long-awaited taxogenomic arrangement of the family Halomonadaceae.</title>
        <authorList>
            <person name="De La Haba R."/>
            <person name="Chuvochina M."/>
            <person name="Wittouck S."/>
            <person name="Arahal D.R."/>
            <person name="Sanchez-Porro C."/>
            <person name="Hugenholtz P."/>
            <person name="Ventosa A."/>
        </authorList>
    </citation>
    <scope>NUCLEOTIDE SEQUENCE [LARGE SCALE GENOMIC DNA]</scope>
    <source>
        <strain evidence="7 8">DSM 17332</strain>
    </source>
</reference>
<protein>
    <recommendedName>
        <fullName evidence="1">diguanylate cyclase</fullName>
        <ecNumber evidence="1">2.7.7.65</ecNumber>
    </recommendedName>
</protein>
<gene>
    <name evidence="7" type="ORF">QC820_06115</name>
</gene>
<dbReference type="CDD" id="cd01949">
    <property type="entry name" value="GGDEF"/>
    <property type="match status" value="1"/>
</dbReference>
<dbReference type="Pfam" id="PF13426">
    <property type="entry name" value="PAS_9"/>
    <property type="match status" value="1"/>
</dbReference>
<feature type="domain" description="GGDEF" evidence="6">
    <location>
        <begin position="180"/>
        <end position="309"/>
    </location>
</feature>
<dbReference type="SUPFAM" id="SSF55073">
    <property type="entry name" value="Nucleotide cyclase"/>
    <property type="match status" value="1"/>
</dbReference>
<evidence type="ECO:0000259" key="5">
    <source>
        <dbReference type="PROSITE" id="PS50113"/>
    </source>
</evidence>
<dbReference type="SMART" id="SM00267">
    <property type="entry name" value="GGDEF"/>
    <property type="match status" value="1"/>
</dbReference>
<dbReference type="InterPro" id="IPR000700">
    <property type="entry name" value="PAS-assoc_C"/>
</dbReference>
<keyword evidence="7" id="KW-0548">Nucleotidyltransferase</keyword>
<evidence type="ECO:0000313" key="7">
    <source>
        <dbReference type="EMBL" id="MDR5892386.1"/>
    </source>
</evidence>
<dbReference type="PROSITE" id="PS50113">
    <property type="entry name" value="PAC"/>
    <property type="match status" value="1"/>
</dbReference>
<evidence type="ECO:0000256" key="2">
    <source>
        <dbReference type="ARBA" id="ARBA00034247"/>
    </source>
</evidence>
<dbReference type="EMBL" id="JARWAL010000004">
    <property type="protein sequence ID" value="MDR5892386.1"/>
    <property type="molecule type" value="Genomic_DNA"/>
</dbReference>
<dbReference type="PANTHER" id="PTHR45138:SF9">
    <property type="entry name" value="DIGUANYLATE CYCLASE DGCM-RELATED"/>
    <property type="match status" value="1"/>
</dbReference>
<comment type="caution">
    <text evidence="7">The sequence shown here is derived from an EMBL/GenBank/DDBJ whole genome shotgun (WGS) entry which is preliminary data.</text>
</comment>
<dbReference type="GO" id="GO:0052621">
    <property type="term" value="F:diguanylate cyclase activity"/>
    <property type="evidence" value="ECO:0007669"/>
    <property type="project" value="UniProtKB-EC"/>
</dbReference>
<proteinExistence type="predicted"/>
<evidence type="ECO:0000256" key="3">
    <source>
        <dbReference type="SAM" id="MobiDB-lite"/>
    </source>
</evidence>
<dbReference type="InterPro" id="IPR035965">
    <property type="entry name" value="PAS-like_dom_sf"/>
</dbReference>
<dbReference type="Proteomes" id="UP001252270">
    <property type="component" value="Unassembled WGS sequence"/>
</dbReference>
<dbReference type="PROSITE" id="PS50887">
    <property type="entry name" value="GGDEF"/>
    <property type="match status" value="1"/>
</dbReference>
<keyword evidence="8" id="KW-1185">Reference proteome</keyword>
<organism evidence="7 8">
    <name type="scientific">Halomonas mongoliensis</name>
    <dbReference type="NCBI Taxonomy" id="321265"/>
    <lineage>
        <taxon>Bacteria</taxon>
        <taxon>Pseudomonadati</taxon>
        <taxon>Pseudomonadota</taxon>
        <taxon>Gammaproteobacteria</taxon>
        <taxon>Oceanospirillales</taxon>
        <taxon>Halomonadaceae</taxon>
        <taxon>Halomonas</taxon>
    </lineage>
</organism>
<dbReference type="Gene3D" id="3.30.70.270">
    <property type="match status" value="1"/>
</dbReference>
<dbReference type="PANTHER" id="PTHR45138">
    <property type="entry name" value="REGULATORY COMPONENTS OF SENSORY TRANSDUCTION SYSTEM"/>
    <property type="match status" value="1"/>
</dbReference>
<dbReference type="PROSITE" id="PS50112">
    <property type="entry name" value="PAS"/>
    <property type="match status" value="1"/>
</dbReference>
<dbReference type="InterPro" id="IPR050469">
    <property type="entry name" value="Diguanylate_Cyclase"/>
</dbReference>
<keyword evidence="7" id="KW-0808">Transferase</keyword>
<feature type="domain" description="PAC" evidence="5">
    <location>
        <begin position="98"/>
        <end position="148"/>
    </location>
</feature>
<evidence type="ECO:0000313" key="8">
    <source>
        <dbReference type="Proteomes" id="UP001252270"/>
    </source>
</evidence>
<comment type="catalytic activity">
    <reaction evidence="2">
        <text>2 GTP = 3',3'-c-di-GMP + 2 diphosphate</text>
        <dbReference type="Rhea" id="RHEA:24898"/>
        <dbReference type="ChEBI" id="CHEBI:33019"/>
        <dbReference type="ChEBI" id="CHEBI:37565"/>
        <dbReference type="ChEBI" id="CHEBI:58805"/>
        <dbReference type="EC" id="2.7.7.65"/>
    </reaction>
</comment>
<dbReference type="InterPro" id="IPR029787">
    <property type="entry name" value="Nucleotide_cyclase"/>
</dbReference>
<dbReference type="CDD" id="cd00130">
    <property type="entry name" value="PAS"/>
    <property type="match status" value="1"/>
</dbReference>
<feature type="region of interest" description="Disordered" evidence="3">
    <location>
        <begin position="1"/>
        <end position="22"/>
    </location>
</feature>
<dbReference type="EC" id="2.7.7.65" evidence="1"/>
<sequence length="315" mass="35749">MNDKHGTPDTALLDAGSSMPADRSDDEAALWRIFFEQNRDGIVMLREDGSVYCANNRFASMLGYTTEEVERLYLWEWDCQYERSVLMEMLKSVKPCGDFFETRHRRKDGSEFTVEVTTNAAYYHGAKLIFCNCRDITERKRDQERIKRLATTDALTGIANRGEFSRRLAAEMQRARRFGRPMAVVMYDLDHFKRVNDTYGHQVGDEVLKVTASLINATIRQVDIHARWGGEEFMVLLPEADLAEGLASAERLREAIEKHRFDHRGPVTASFGVAALGPRDTIGALLKRADDALYQAKHAGRNRVEAMPARNAPAP</sequence>
<dbReference type="RefSeq" id="WP_309636183.1">
    <property type="nucleotide sequence ID" value="NZ_JARWAL010000004.1"/>
</dbReference>
<dbReference type="InterPro" id="IPR000160">
    <property type="entry name" value="GGDEF_dom"/>
</dbReference>
<dbReference type="Pfam" id="PF00990">
    <property type="entry name" value="GGDEF"/>
    <property type="match status" value="1"/>
</dbReference>
<evidence type="ECO:0000259" key="6">
    <source>
        <dbReference type="PROSITE" id="PS50887"/>
    </source>
</evidence>
<dbReference type="Gene3D" id="3.30.450.20">
    <property type="entry name" value="PAS domain"/>
    <property type="match status" value="1"/>
</dbReference>
<dbReference type="NCBIfam" id="TIGR00254">
    <property type="entry name" value="GGDEF"/>
    <property type="match status" value="1"/>
</dbReference>